<dbReference type="AlphaFoldDB" id="A0A939G1S9"/>
<feature type="domain" description="Integrase catalytic" evidence="1">
    <location>
        <begin position="1"/>
        <end position="29"/>
    </location>
</feature>
<sequence>FDYIERFYNPQRRHSTLGYMSPVEFEEKAMLA</sequence>
<reference evidence="2" key="1">
    <citation type="submission" date="2021-03" db="EMBL/GenBank/DDBJ databases">
        <title>Whole genome sequence of Jiella sp. CQZ9-1.</title>
        <authorList>
            <person name="Tuo L."/>
        </authorList>
    </citation>
    <scope>NUCLEOTIDE SEQUENCE</scope>
    <source>
        <strain evidence="2">CQZ9-1</strain>
    </source>
</reference>
<dbReference type="RefSeq" id="WP_207258424.1">
    <property type="nucleotide sequence ID" value="NZ_JAFMPP010000011.1"/>
</dbReference>
<comment type="caution">
    <text evidence="2">The sequence shown here is derived from an EMBL/GenBank/DDBJ whole genome shotgun (WGS) entry which is preliminary data.</text>
</comment>
<name>A0A939G1S9_9HYPH</name>
<accession>A0A939G1S9</accession>
<dbReference type="InterPro" id="IPR001584">
    <property type="entry name" value="Integrase_cat-core"/>
</dbReference>
<evidence type="ECO:0000313" key="3">
    <source>
        <dbReference type="Proteomes" id="UP000664122"/>
    </source>
</evidence>
<evidence type="ECO:0000313" key="2">
    <source>
        <dbReference type="EMBL" id="MBO0663464.1"/>
    </source>
</evidence>
<gene>
    <name evidence="2" type="ORF">J1C48_12820</name>
</gene>
<dbReference type="Proteomes" id="UP000664122">
    <property type="component" value="Unassembled WGS sequence"/>
</dbReference>
<dbReference type="GO" id="GO:0015074">
    <property type="term" value="P:DNA integration"/>
    <property type="evidence" value="ECO:0007669"/>
    <property type="project" value="InterPro"/>
</dbReference>
<dbReference type="EMBL" id="JAFMPP010000011">
    <property type="protein sequence ID" value="MBO0663464.1"/>
    <property type="molecule type" value="Genomic_DNA"/>
</dbReference>
<protein>
    <submittedName>
        <fullName evidence="2">IS3 family transposase</fullName>
    </submittedName>
</protein>
<feature type="non-terminal residue" evidence="2">
    <location>
        <position position="1"/>
    </location>
</feature>
<organism evidence="2 3">
    <name type="scientific">Jiella flava</name>
    <dbReference type="NCBI Taxonomy" id="2816857"/>
    <lineage>
        <taxon>Bacteria</taxon>
        <taxon>Pseudomonadati</taxon>
        <taxon>Pseudomonadota</taxon>
        <taxon>Alphaproteobacteria</taxon>
        <taxon>Hyphomicrobiales</taxon>
        <taxon>Aurantimonadaceae</taxon>
        <taxon>Jiella</taxon>
    </lineage>
</organism>
<evidence type="ECO:0000259" key="1">
    <source>
        <dbReference type="Pfam" id="PF13333"/>
    </source>
</evidence>
<keyword evidence="3" id="KW-1185">Reference proteome</keyword>
<dbReference type="Pfam" id="PF13333">
    <property type="entry name" value="rve_2"/>
    <property type="match status" value="1"/>
</dbReference>
<proteinExistence type="predicted"/>